<organism evidence="1 2">
    <name type="scientific">Solanum tuberosum</name>
    <name type="common">Potato</name>
    <dbReference type="NCBI Taxonomy" id="4113"/>
    <lineage>
        <taxon>Eukaryota</taxon>
        <taxon>Viridiplantae</taxon>
        <taxon>Streptophyta</taxon>
        <taxon>Embryophyta</taxon>
        <taxon>Tracheophyta</taxon>
        <taxon>Spermatophyta</taxon>
        <taxon>Magnoliopsida</taxon>
        <taxon>eudicotyledons</taxon>
        <taxon>Gunneridae</taxon>
        <taxon>Pentapetalae</taxon>
        <taxon>asterids</taxon>
        <taxon>lamiids</taxon>
        <taxon>Solanales</taxon>
        <taxon>Solanaceae</taxon>
        <taxon>Solanoideae</taxon>
        <taxon>Solaneae</taxon>
        <taxon>Solanum</taxon>
    </lineage>
</organism>
<keyword evidence="2" id="KW-1185">Reference proteome</keyword>
<evidence type="ECO:0000313" key="2">
    <source>
        <dbReference type="Proteomes" id="UP000011115"/>
    </source>
</evidence>
<accession>M1DMY7</accession>
<dbReference type="InParanoid" id="M1DMY7"/>
<dbReference type="HOGENOM" id="CLU_175119_0_0_1"/>
<dbReference type="EnsemblPlants" id="PGSC0003DMT400091584">
    <property type="protein sequence ID" value="PGSC0003DMT400091584"/>
    <property type="gene ID" value="PGSC0003DMG400041155"/>
</dbReference>
<dbReference type="Proteomes" id="UP000011115">
    <property type="component" value="Unassembled WGS sequence"/>
</dbReference>
<proteinExistence type="predicted"/>
<dbReference type="Gramene" id="PGSC0003DMT400091584">
    <property type="protein sequence ID" value="PGSC0003DMT400091584"/>
    <property type="gene ID" value="PGSC0003DMG400041155"/>
</dbReference>
<name>M1DMY7_SOLTU</name>
<dbReference type="AlphaFoldDB" id="M1DMY7"/>
<protein>
    <submittedName>
        <fullName evidence="1">Uncharacterized protein</fullName>
    </submittedName>
</protein>
<reference evidence="2" key="1">
    <citation type="journal article" date="2011" name="Nature">
        <title>Genome sequence and analysis of the tuber crop potato.</title>
        <authorList>
            <consortium name="The Potato Genome Sequencing Consortium"/>
        </authorList>
    </citation>
    <scope>NUCLEOTIDE SEQUENCE [LARGE SCALE GENOMIC DNA]</scope>
    <source>
        <strain evidence="2">cv. DM1-3 516 R44</strain>
    </source>
</reference>
<dbReference type="PaxDb" id="4113-PGSC0003DMT400091584"/>
<evidence type="ECO:0000313" key="1">
    <source>
        <dbReference type="EnsemblPlants" id="PGSC0003DMT400091584"/>
    </source>
</evidence>
<reference evidence="1" key="2">
    <citation type="submission" date="2015-06" db="UniProtKB">
        <authorList>
            <consortium name="EnsemblPlants"/>
        </authorList>
    </citation>
    <scope>IDENTIFICATION</scope>
    <source>
        <strain evidence="1">DM1-3 516 R44</strain>
    </source>
</reference>
<sequence length="108" mass="11825">MTLNMNIMEEVMEVKGYKNNDRKGGELRNEPQEILDSFPPFLRLKMVNGVRPVALVNAPAEESAVRGCSRGNGRGRARGRGCGRVALSGNEALVENAPMNENPPAHHE</sequence>